<dbReference type="Gene3D" id="3.30.160.60">
    <property type="entry name" value="Classic Zinc Finger"/>
    <property type="match status" value="1"/>
</dbReference>
<name>A0A8R2H8T6_ACYPI</name>
<dbReference type="OrthoDB" id="654211at2759"/>
<dbReference type="AlphaFoldDB" id="A0A8R2H8T6"/>
<protein>
    <recommendedName>
        <fullName evidence="4">C2H2-type domain-containing protein</fullName>
    </recommendedName>
</protein>
<evidence type="ECO:0000313" key="3">
    <source>
        <dbReference type="Proteomes" id="UP000007819"/>
    </source>
</evidence>
<dbReference type="SUPFAM" id="SSF57667">
    <property type="entry name" value="beta-beta-alpha zinc fingers"/>
    <property type="match status" value="1"/>
</dbReference>
<evidence type="ECO:0000256" key="1">
    <source>
        <dbReference type="SAM" id="MobiDB-lite"/>
    </source>
</evidence>
<dbReference type="EnsemblMetazoa" id="XM_016805977.2">
    <property type="protein sequence ID" value="XP_016661466.1"/>
    <property type="gene ID" value="LOC100573303"/>
</dbReference>
<accession>A0A8R2H8T6</accession>
<reference evidence="3" key="1">
    <citation type="submission" date="2010-06" db="EMBL/GenBank/DDBJ databases">
        <authorList>
            <person name="Jiang H."/>
            <person name="Abraham K."/>
            <person name="Ali S."/>
            <person name="Alsbrooks S.L."/>
            <person name="Anim B.N."/>
            <person name="Anosike U.S."/>
            <person name="Attaway T."/>
            <person name="Bandaranaike D.P."/>
            <person name="Battles P.K."/>
            <person name="Bell S.N."/>
            <person name="Bell A.V."/>
            <person name="Beltran B."/>
            <person name="Bickham C."/>
            <person name="Bustamante Y."/>
            <person name="Caleb T."/>
            <person name="Canada A."/>
            <person name="Cardenas V."/>
            <person name="Carter K."/>
            <person name="Chacko J."/>
            <person name="Chandrabose M.N."/>
            <person name="Chavez D."/>
            <person name="Chavez A."/>
            <person name="Chen L."/>
            <person name="Chu H.-S."/>
            <person name="Claassen K.J."/>
            <person name="Cockrell R."/>
            <person name="Collins M."/>
            <person name="Cooper J.A."/>
            <person name="Cree A."/>
            <person name="Curry S.M."/>
            <person name="Da Y."/>
            <person name="Dao M.D."/>
            <person name="Das B."/>
            <person name="Davila M.-L."/>
            <person name="Davy-Carroll L."/>
            <person name="Denson S."/>
            <person name="Dinh H."/>
            <person name="Ebong V.E."/>
            <person name="Edwards J.R."/>
            <person name="Egan A."/>
            <person name="El-Daye J."/>
            <person name="Escobedo L."/>
            <person name="Fernandez S."/>
            <person name="Fernando P.R."/>
            <person name="Flagg N."/>
            <person name="Forbes L.D."/>
            <person name="Fowler R.G."/>
            <person name="Fu Q."/>
            <person name="Gabisi R.A."/>
            <person name="Ganer J."/>
            <person name="Garbino Pronczuk A."/>
            <person name="Garcia R.M."/>
            <person name="Garner T."/>
            <person name="Garrett T.E."/>
            <person name="Gonzalez D.A."/>
            <person name="Hamid H."/>
            <person name="Hawkins E.S."/>
            <person name="Hirani K."/>
            <person name="Hogues M.E."/>
            <person name="Hollins B."/>
            <person name="Hsiao C.-H."/>
            <person name="Jabil R."/>
            <person name="James M.L."/>
            <person name="Jhangiani S.N."/>
            <person name="Johnson B."/>
            <person name="Johnson Q."/>
            <person name="Joshi V."/>
            <person name="Kalu J.B."/>
            <person name="Kam C."/>
            <person name="Kashfia A."/>
            <person name="Keebler J."/>
            <person name="Kisamo H."/>
            <person name="Kovar C.L."/>
            <person name="Lago L.A."/>
            <person name="Lai C.-Y."/>
            <person name="Laidlaw J."/>
            <person name="Lara F."/>
            <person name="Le T.-K."/>
            <person name="Lee S.L."/>
            <person name="Legall F.H."/>
            <person name="Lemon S.J."/>
            <person name="Lewis L.R."/>
            <person name="Li B."/>
            <person name="Liu Y."/>
            <person name="Liu Y.-S."/>
            <person name="Lopez J."/>
            <person name="Lozado R.J."/>
            <person name="Lu J."/>
            <person name="Madu R.C."/>
            <person name="Maheshwari M."/>
            <person name="Maheshwari R."/>
            <person name="Malloy K."/>
            <person name="Martinez E."/>
            <person name="Mathew T."/>
            <person name="Mercado I.C."/>
            <person name="Mercado C."/>
            <person name="Meyer B."/>
            <person name="Montgomery K."/>
            <person name="Morgan M.B."/>
            <person name="Munidasa M."/>
            <person name="Nazareth L.V."/>
            <person name="Nelson J."/>
            <person name="Ng B.M."/>
            <person name="Nguyen N.B."/>
            <person name="Nguyen P.Q."/>
            <person name="Nguyen T."/>
            <person name="Obregon M."/>
            <person name="Okwuonu G.O."/>
            <person name="Onwere C.G."/>
            <person name="Orozco G."/>
            <person name="Parra A."/>
            <person name="Patel S."/>
            <person name="Patil S."/>
            <person name="Perez A."/>
            <person name="Perez Y."/>
            <person name="Pham C."/>
            <person name="Primus E.L."/>
            <person name="Pu L.-L."/>
            <person name="Puazo M."/>
            <person name="Qin X."/>
            <person name="Quiroz J.B."/>
            <person name="Reese J."/>
            <person name="Richards S."/>
            <person name="Rives C.M."/>
            <person name="Robberts R."/>
            <person name="Ruiz S.J."/>
            <person name="Ruiz M.J."/>
            <person name="Santibanez J."/>
            <person name="Schneider B.W."/>
            <person name="Sisson I."/>
            <person name="Smith M."/>
            <person name="Sodergren E."/>
            <person name="Song X.-Z."/>
            <person name="Song B.B."/>
            <person name="Summersgill H."/>
            <person name="Thelus R."/>
            <person name="Thornton R.D."/>
            <person name="Trejos Z.Y."/>
            <person name="Usmani K."/>
            <person name="Vattathil S."/>
            <person name="Villasana D."/>
            <person name="Walker D.L."/>
            <person name="Wang S."/>
            <person name="Wang K."/>
            <person name="White C.S."/>
            <person name="Williams A.C."/>
            <person name="Williamson J."/>
            <person name="Wilson K."/>
            <person name="Woghiren I.O."/>
            <person name="Woodworth J.R."/>
            <person name="Worley K.C."/>
            <person name="Wright R.A."/>
            <person name="Wu W."/>
            <person name="Young L."/>
            <person name="Zhang L."/>
            <person name="Zhang J."/>
            <person name="Zhu Y."/>
            <person name="Muzny D.M."/>
            <person name="Weinstock G."/>
            <person name="Gibbs R.A."/>
        </authorList>
    </citation>
    <scope>NUCLEOTIDE SEQUENCE [LARGE SCALE GENOMIC DNA]</scope>
    <source>
        <strain evidence="3">LSR1</strain>
    </source>
</reference>
<evidence type="ECO:0000313" key="2">
    <source>
        <dbReference type="EnsemblMetazoa" id="XP_016661466.1"/>
    </source>
</evidence>
<organism evidence="2 3">
    <name type="scientific">Acyrthosiphon pisum</name>
    <name type="common">Pea aphid</name>
    <dbReference type="NCBI Taxonomy" id="7029"/>
    <lineage>
        <taxon>Eukaryota</taxon>
        <taxon>Metazoa</taxon>
        <taxon>Ecdysozoa</taxon>
        <taxon>Arthropoda</taxon>
        <taxon>Hexapoda</taxon>
        <taxon>Insecta</taxon>
        <taxon>Pterygota</taxon>
        <taxon>Neoptera</taxon>
        <taxon>Paraneoptera</taxon>
        <taxon>Hemiptera</taxon>
        <taxon>Sternorrhyncha</taxon>
        <taxon>Aphidomorpha</taxon>
        <taxon>Aphidoidea</taxon>
        <taxon>Aphididae</taxon>
        <taxon>Macrosiphini</taxon>
        <taxon>Acyrthosiphon</taxon>
    </lineage>
</organism>
<proteinExistence type="predicted"/>
<dbReference type="GeneID" id="100573303"/>
<feature type="region of interest" description="Disordered" evidence="1">
    <location>
        <begin position="162"/>
        <end position="183"/>
    </location>
</feature>
<dbReference type="InterPro" id="IPR036236">
    <property type="entry name" value="Znf_C2H2_sf"/>
</dbReference>
<keyword evidence="3" id="KW-1185">Reference proteome</keyword>
<dbReference type="Proteomes" id="UP000007819">
    <property type="component" value="Chromosome A3"/>
</dbReference>
<evidence type="ECO:0008006" key="4">
    <source>
        <dbReference type="Google" id="ProtNLM"/>
    </source>
</evidence>
<reference evidence="2" key="2">
    <citation type="submission" date="2022-06" db="UniProtKB">
        <authorList>
            <consortium name="EnsemblMetazoa"/>
        </authorList>
    </citation>
    <scope>IDENTIFICATION</scope>
</reference>
<dbReference type="RefSeq" id="XP_016661466.1">
    <property type="nucleotide sequence ID" value="XM_016805977.2"/>
</dbReference>
<sequence length="300" mass="34819">MITTPYNSRILKVHEEEYPDLFQKLFKNKKKDKKKSIKAVTSKELVSPKKLSKRQTTDKEYLKNDSLQPVDMDVETYYDCINPIDDDDEKKLELFDSLDDHTSEYRTITNTDSSMINTSYNSRISKICDGGYPELFQKLLKNKKKGQKKVIKAVTPKEIMSQKKINKRKQSASEKEYSQDDSPQSVAMVMETYDSNNYIGEDGEKKLEFFDSRDDYTSEYRTMTETGIYFARYCNQTFNNVNGVHSHENVLTGNTPLQCDVCFRMFSCKSKLHRHKTHSGGEAIFLQRLLSIIFAKDNIG</sequence>